<dbReference type="SUPFAM" id="SSF53335">
    <property type="entry name" value="S-adenosyl-L-methionine-dependent methyltransferases"/>
    <property type="match status" value="1"/>
</dbReference>
<sequence length="468" mass="53708">MVERIVLTFIAIIGSIQILKEHLNLIYTSAIAYSLIPILIVSYTLSKEVYSLHEALYKKHKLLGFLAQWFSILLLSSLAAAAIKDHHAWIIILLFSLIYLIDESIFLEFLALLGIISFLIPGLEQTPFIVITEPTIIIFSIYVTLKTLLNWDVSYIMRTTKFLPILLVLGIIVGSITKGISYLTLIVSALIWLYTSAKIFYNNKIAFLAIIGLAFFLSLLDTHTILVTTSIAIYVMLIIYFLFKSKLQKLVGLFLALIIGYVALRYNIIQQAFLPLVTYTLLGLIVYAILNIKDKAIVSFLHNAFFFLIALSEPLWKDPSYLYYIRDKRRVLEVGFGTGYITKHLNKNHEVDGSEISIIELFFAKLRFLFSKKKPYLFLDEKDRISINKKYDAIVGYGVIGYIKDIKTFARDIVNHLNENGKILFVDFSKEDLDRLSKELEKLGVKTQIEIKNKKLWREYILKGIKVL</sequence>
<feature type="transmembrane region" description="Helical" evidence="1">
    <location>
        <begin position="297"/>
        <end position="316"/>
    </location>
</feature>
<keyword evidence="1" id="KW-0812">Transmembrane</keyword>
<evidence type="ECO:0000313" key="2">
    <source>
        <dbReference type="EMBL" id="AAR39332.1"/>
    </source>
</evidence>
<name>Q74M61_NANEQ</name>
<protein>
    <submittedName>
        <fullName evidence="2">NEQ490</fullName>
    </submittedName>
</protein>
<dbReference type="Pfam" id="PF13489">
    <property type="entry name" value="Methyltransf_23"/>
    <property type="match status" value="1"/>
</dbReference>
<dbReference type="EnsemblBacteria" id="AAR39332">
    <property type="protein sequence ID" value="AAR39332"/>
    <property type="gene ID" value="NEQ490"/>
</dbReference>
<dbReference type="STRING" id="228908.NEQ490"/>
<keyword evidence="3" id="KW-1185">Reference proteome</keyword>
<accession>Q74M61</accession>
<keyword evidence="1" id="KW-1133">Transmembrane helix</keyword>
<gene>
    <name evidence="2" type="ordered locus">NEQ490</name>
</gene>
<dbReference type="HOGENOM" id="CLU_583456_0_0_2"/>
<dbReference type="EMBL" id="AE017199">
    <property type="protein sequence ID" value="AAR39332.1"/>
    <property type="molecule type" value="Genomic_DNA"/>
</dbReference>
<feature type="transmembrane region" description="Helical" evidence="1">
    <location>
        <begin position="225"/>
        <end position="243"/>
    </location>
</feature>
<evidence type="ECO:0000256" key="1">
    <source>
        <dbReference type="SAM" id="Phobius"/>
    </source>
</evidence>
<feature type="transmembrane region" description="Helical" evidence="1">
    <location>
        <begin position="201"/>
        <end position="219"/>
    </location>
</feature>
<organism evidence="2 3">
    <name type="scientific">Nanoarchaeum equitans (strain Kin4-M)</name>
    <dbReference type="NCBI Taxonomy" id="228908"/>
    <lineage>
        <taxon>Archaea</taxon>
        <taxon>Nanobdellota</taxon>
        <taxon>Candidatus Nanoarchaeia</taxon>
        <taxon>Nanoarchaeales</taxon>
        <taxon>Nanoarchaeaceae</taxon>
        <taxon>Nanoarchaeum</taxon>
    </lineage>
</organism>
<dbReference type="BioCyc" id="NEQU228908:GJB6-520-MONOMER"/>
<dbReference type="Proteomes" id="UP000000578">
    <property type="component" value="Chromosome"/>
</dbReference>
<feature type="transmembrane region" description="Helical" evidence="1">
    <location>
        <begin position="272"/>
        <end position="290"/>
    </location>
</feature>
<evidence type="ECO:0000313" key="3">
    <source>
        <dbReference type="Proteomes" id="UP000000578"/>
    </source>
</evidence>
<feature type="transmembrane region" description="Helical" evidence="1">
    <location>
        <begin position="165"/>
        <end position="194"/>
    </location>
</feature>
<feature type="transmembrane region" description="Helical" evidence="1">
    <location>
        <begin position="89"/>
        <end position="120"/>
    </location>
</feature>
<keyword evidence="1" id="KW-0472">Membrane</keyword>
<dbReference type="Gene3D" id="3.40.50.150">
    <property type="entry name" value="Vaccinia Virus protein VP39"/>
    <property type="match status" value="1"/>
</dbReference>
<proteinExistence type="predicted"/>
<dbReference type="AlphaFoldDB" id="Q74M61"/>
<dbReference type="PATRIC" id="fig|228908.8.peg.507"/>
<feature type="transmembrane region" description="Helical" evidence="1">
    <location>
        <begin position="62"/>
        <end position="83"/>
    </location>
</feature>
<feature type="transmembrane region" description="Helical" evidence="1">
    <location>
        <begin position="250"/>
        <end position="266"/>
    </location>
</feature>
<feature type="transmembrane region" description="Helical" evidence="1">
    <location>
        <begin position="30"/>
        <end position="50"/>
    </location>
</feature>
<reference evidence="2 3" key="1">
    <citation type="journal article" date="2003" name="Proc. Natl. Acad. Sci. U.S.A.">
        <title>The genome of Nanoarchaeum equitans: insights into early archaeal evolution and derived parasitism.</title>
        <authorList>
            <person name="Waters E."/>
            <person name="Hohn M.J."/>
            <person name="Ahel I."/>
            <person name="Graham D.E."/>
            <person name="Adams M.D."/>
            <person name="Barnstead M."/>
            <person name="Beeson K.Y."/>
            <person name="Bibbs L."/>
            <person name="Bolanos R."/>
            <person name="Keller M."/>
            <person name="Kretz K."/>
            <person name="Lin X."/>
            <person name="Mathur E."/>
            <person name="Ni J."/>
            <person name="Podar M."/>
            <person name="Richardson T."/>
            <person name="Sutton G.G."/>
            <person name="Simon M."/>
            <person name="Soll D."/>
            <person name="Stetter K.O."/>
            <person name="Short J.M."/>
            <person name="Noordewier M."/>
        </authorList>
    </citation>
    <scope>NUCLEOTIDE SEQUENCE [LARGE SCALE GENOMIC DNA]</scope>
    <source>
        <strain evidence="2 3">Kin4-M</strain>
    </source>
</reference>
<dbReference type="KEGG" id="neq:NEQ490"/>
<dbReference type="InterPro" id="IPR029063">
    <property type="entry name" value="SAM-dependent_MTases_sf"/>
</dbReference>
<feature type="transmembrane region" description="Helical" evidence="1">
    <location>
        <begin position="127"/>
        <end position="145"/>
    </location>
</feature>